<reference evidence="1" key="1">
    <citation type="submission" date="2024-01" db="EMBL/GenBank/DDBJ databases">
        <title>The diversity of rhizobia nodulating Mimosa spp. in eleven states of Brazil covering several biomes is determined by host plant, location, and edaphic factors.</title>
        <authorList>
            <person name="Rouws L."/>
            <person name="Barauna A."/>
            <person name="Beukes C."/>
            <person name="De Faria S.M."/>
            <person name="Gross E."/>
            <person name="Dos Reis Junior F.B."/>
            <person name="Simon M."/>
            <person name="Maluk M."/>
            <person name="Odee D.W."/>
            <person name="Kenicer G."/>
            <person name="Young J.P.W."/>
            <person name="Reis V.M."/>
            <person name="Zilli J."/>
            <person name="James E.K."/>
        </authorList>
    </citation>
    <scope>NUCLEOTIDE SEQUENCE</scope>
    <source>
        <strain evidence="1">JPY452</strain>
    </source>
</reference>
<organism evidence="1 2">
    <name type="scientific">Paraburkholderia unamae</name>
    <dbReference type="NCBI Taxonomy" id="219649"/>
    <lineage>
        <taxon>Bacteria</taxon>
        <taxon>Pseudomonadati</taxon>
        <taxon>Pseudomonadota</taxon>
        <taxon>Betaproteobacteria</taxon>
        <taxon>Burkholderiales</taxon>
        <taxon>Burkholderiaceae</taxon>
        <taxon>Paraburkholderia</taxon>
    </lineage>
</organism>
<sequence length="95" mass="10383">MESYCGAQLAVSSVAVVTGQPDRGAGFSEESNKQAVIRLKKTLIKSLSEYVINRSHSEGGAWPKQQHFDRLKSGIYSPSRLQHRAIQSAIASFSC</sequence>
<keyword evidence="2" id="KW-1185">Reference proteome</keyword>
<comment type="caution">
    <text evidence="1">The sequence shown here is derived from an EMBL/GenBank/DDBJ whole genome shotgun (WGS) entry which is preliminary data.</text>
</comment>
<evidence type="ECO:0000313" key="1">
    <source>
        <dbReference type="EMBL" id="MEM5406193.1"/>
    </source>
</evidence>
<protein>
    <submittedName>
        <fullName evidence="1">Uncharacterized protein</fullName>
    </submittedName>
</protein>
<accession>A0ACC6RXM5</accession>
<dbReference type="Proteomes" id="UP001392318">
    <property type="component" value="Unassembled WGS sequence"/>
</dbReference>
<evidence type="ECO:0000313" key="2">
    <source>
        <dbReference type="Proteomes" id="UP001392318"/>
    </source>
</evidence>
<name>A0ACC6RXM5_9BURK</name>
<proteinExistence type="predicted"/>
<dbReference type="EMBL" id="JAYMRU010000064">
    <property type="protein sequence ID" value="MEM5406193.1"/>
    <property type="molecule type" value="Genomic_DNA"/>
</dbReference>
<gene>
    <name evidence="1" type="ORF">VSR83_40495</name>
</gene>